<dbReference type="PANTHER" id="PTHR11203:SF37">
    <property type="entry name" value="INTEGRATOR COMPLEX SUBUNIT 11"/>
    <property type="match status" value="1"/>
</dbReference>
<protein>
    <submittedName>
        <fullName evidence="2">Beta-lactamase domain protein</fullName>
    </submittedName>
</protein>
<organism evidence="2 3">
    <name type="scientific">Candidatus Yanofskybacteria bacterium GW2011_GWD1_39_16</name>
    <dbReference type="NCBI Taxonomy" id="1619030"/>
    <lineage>
        <taxon>Bacteria</taxon>
        <taxon>Candidatus Yanofskyibacteriota</taxon>
    </lineage>
</organism>
<dbReference type="InterPro" id="IPR001279">
    <property type="entry name" value="Metallo-B-lactamas"/>
</dbReference>
<dbReference type="Proteomes" id="UP000033996">
    <property type="component" value="Unassembled WGS sequence"/>
</dbReference>
<dbReference type="SUPFAM" id="SSF56281">
    <property type="entry name" value="Metallo-hydrolase/oxidoreductase"/>
    <property type="match status" value="1"/>
</dbReference>
<dbReference type="GO" id="GO:0004521">
    <property type="term" value="F:RNA endonuclease activity"/>
    <property type="evidence" value="ECO:0007669"/>
    <property type="project" value="TreeGrafter"/>
</dbReference>
<dbReference type="SMART" id="SM00849">
    <property type="entry name" value="Lactamase_B"/>
    <property type="match status" value="1"/>
</dbReference>
<evidence type="ECO:0000259" key="1">
    <source>
        <dbReference type="SMART" id="SM00849"/>
    </source>
</evidence>
<dbReference type="InterPro" id="IPR011108">
    <property type="entry name" value="RMMBL"/>
</dbReference>
<evidence type="ECO:0000313" key="2">
    <source>
        <dbReference type="EMBL" id="KKR06681.1"/>
    </source>
</evidence>
<proteinExistence type="predicted"/>
<comment type="caution">
    <text evidence="2">The sequence shown here is derived from an EMBL/GenBank/DDBJ whole genome shotgun (WGS) entry which is preliminary data.</text>
</comment>
<dbReference type="InterPro" id="IPR050698">
    <property type="entry name" value="MBL"/>
</dbReference>
<reference evidence="2 3" key="1">
    <citation type="journal article" date="2015" name="Nature">
        <title>rRNA introns, odd ribosomes, and small enigmatic genomes across a large radiation of phyla.</title>
        <authorList>
            <person name="Brown C.T."/>
            <person name="Hug L.A."/>
            <person name="Thomas B.C."/>
            <person name="Sharon I."/>
            <person name="Castelle C.J."/>
            <person name="Singh A."/>
            <person name="Wilkins M.J."/>
            <person name="Williams K.H."/>
            <person name="Banfield J.F."/>
        </authorList>
    </citation>
    <scope>NUCLEOTIDE SEQUENCE [LARGE SCALE GENOMIC DNA]</scope>
</reference>
<dbReference type="EMBL" id="LBWL01000034">
    <property type="protein sequence ID" value="KKR06681.1"/>
    <property type="molecule type" value="Genomic_DNA"/>
</dbReference>
<gene>
    <name evidence="2" type="ORF">UT35_C0034G0001</name>
</gene>
<evidence type="ECO:0000313" key="3">
    <source>
        <dbReference type="Proteomes" id="UP000033996"/>
    </source>
</evidence>
<dbReference type="InterPro" id="IPR036866">
    <property type="entry name" value="RibonucZ/Hydroxyglut_hydro"/>
</dbReference>
<dbReference type="Pfam" id="PF00753">
    <property type="entry name" value="Lactamase_B"/>
    <property type="match status" value="1"/>
</dbReference>
<feature type="domain" description="Metallo-beta-lactamase" evidence="1">
    <location>
        <begin position="12"/>
        <end position="241"/>
    </location>
</feature>
<name>A0A837HSI7_9BACT</name>
<dbReference type="PANTHER" id="PTHR11203">
    <property type="entry name" value="CLEAVAGE AND POLYADENYLATION SPECIFICITY FACTOR FAMILY MEMBER"/>
    <property type="match status" value="1"/>
</dbReference>
<dbReference type="Gene3D" id="3.40.50.10890">
    <property type="match status" value="1"/>
</dbReference>
<dbReference type="Gene3D" id="3.60.15.10">
    <property type="entry name" value="Ribonuclease Z/Hydroxyacylglutathione hydrolase-like"/>
    <property type="match status" value="1"/>
</dbReference>
<dbReference type="AlphaFoldDB" id="A0A837HSI7"/>
<accession>A0A837HSI7</accession>
<dbReference type="Pfam" id="PF07521">
    <property type="entry name" value="RMMBL"/>
    <property type="match status" value="1"/>
</dbReference>
<sequence>MIYRSNDTGGIGASCTLLSIDGKNILIDAGISFEKLGRSNVARGPSGGYFEGVHIDLIIITHSHTDHIGSLPRFIREHPEALVIITRQAYDTGLIMLWDAFNISNKLSDEHPEIDAVFSELDIQNFVSLGDDRLILLGQAELPAIFEDKAFPGWLFGFHPIGHDLGAISIFINPPNDHPVIITGDASAHDQEIVKGTLVPSDEFLREILASQKTPILITEATNGTRVPDMMPLDMDIVTAINHSRKLTKLELIKTIIDVRDRGGRVLLPTFAKGRSSNVALILMEAGLVPHLDGMARKLFLLEVPNAKELIAQGKIVLIEEGRLGFEHRKSLWAGTDPCGHEFSPIIVPSANLDGGWSTEYARHFIDNDKNALIFTGHVFNDSTTEKIIHLEKGHTIKLYSFVDNRDVVVNVKCEVRHFDLSAHDYHPALVERVRLLRPAHTIIQHCDEPSFIAVAKAIRHLRTGTHIHRGFGLKHIEIN</sequence>